<evidence type="ECO:0000256" key="1">
    <source>
        <dbReference type="SAM" id="SignalP"/>
    </source>
</evidence>
<feature type="chain" id="PRO_5020026113" description="Secreted protein" evidence="1">
    <location>
        <begin position="24"/>
        <end position="118"/>
    </location>
</feature>
<accession>A0A4D6KMW3</accession>
<keyword evidence="1" id="KW-0732">Signal</keyword>
<gene>
    <name evidence="2" type="ORF">DEO72_LG1g2615</name>
</gene>
<feature type="signal peptide" evidence="1">
    <location>
        <begin position="1"/>
        <end position="23"/>
    </location>
</feature>
<evidence type="ECO:0000313" key="3">
    <source>
        <dbReference type="Proteomes" id="UP000501690"/>
    </source>
</evidence>
<dbReference type="Proteomes" id="UP000501690">
    <property type="component" value="Linkage Group LG1"/>
</dbReference>
<name>A0A4D6KMW3_VIGUN</name>
<evidence type="ECO:0008006" key="4">
    <source>
        <dbReference type="Google" id="ProtNLM"/>
    </source>
</evidence>
<organism evidence="2 3">
    <name type="scientific">Vigna unguiculata</name>
    <name type="common">Cowpea</name>
    <dbReference type="NCBI Taxonomy" id="3917"/>
    <lineage>
        <taxon>Eukaryota</taxon>
        <taxon>Viridiplantae</taxon>
        <taxon>Streptophyta</taxon>
        <taxon>Embryophyta</taxon>
        <taxon>Tracheophyta</taxon>
        <taxon>Spermatophyta</taxon>
        <taxon>Magnoliopsida</taxon>
        <taxon>eudicotyledons</taxon>
        <taxon>Gunneridae</taxon>
        <taxon>Pentapetalae</taxon>
        <taxon>rosids</taxon>
        <taxon>fabids</taxon>
        <taxon>Fabales</taxon>
        <taxon>Fabaceae</taxon>
        <taxon>Papilionoideae</taxon>
        <taxon>50 kb inversion clade</taxon>
        <taxon>NPAAA clade</taxon>
        <taxon>indigoferoid/millettioid clade</taxon>
        <taxon>Phaseoleae</taxon>
        <taxon>Vigna</taxon>
    </lineage>
</organism>
<sequence>MCSAARFAAVAVWTTLGMHPCGSGGAYGHRSEVREWRRLCVASQNRGFPHGEGDQRRLVVALRVVPRVHGYCWGGCRIDGVQVRRRSRRAQTRSCAERRRFDGATTVIPERGRTVMAA</sequence>
<keyword evidence="3" id="KW-1185">Reference proteome</keyword>
<protein>
    <recommendedName>
        <fullName evidence="4">Secreted protein</fullName>
    </recommendedName>
</protein>
<evidence type="ECO:0000313" key="2">
    <source>
        <dbReference type="EMBL" id="QCD78978.1"/>
    </source>
</evidence>
<dbReference type="AlphaFoldDB" id="A0A4D6KMW3"/>
<proteinExistence type="predicted"/>
<reference evidence="2 3" key="1">
    <citation type="submission" date="2019-04" db="EMBL/GenBank/DDBJ databases">
        <title>An improved genome assembly and genetic linkage map for asparagus bean, Vigna unguiculata ssp. sesquipedialis.</title>
        <authorList>
            <person name="Xia Q."/>
            <person name="Zhang R."/>
            <person name="Dong Y."/>
        </authorList>
    </citation>
    <scope>NUCLEOTIDE SEQUENCE [LARGE SCALE GENOMIC DNA]</scope>
    <source>
        <tissue evidence="2">Leaf</tissue>
    </source>
</reference>
<dbReference type="EMBL" id="CP039345">
    <property type="protein sequence ID" value="QCD78978.1"/>
    <property type="molecule type" value="Genomic_DNA"/>
</dbReference>